<proteinExistence type="predicted"/>
<evidence type="ECO:0008006" key="5">
    <source>
        <dbReference type="Google" id="ProtNLM"/>
    </source>
</evidence>
<dbReference type="EMBL" id="MFFM01000034">
    <property type="protein sequence ID" value="OGF11981.1"/>
    <property type="molecule type" value="Genomic_DNA"/>
</dbReference>
<evidence type="ECO:0000256" key="1">
    <source>
        <dbReference type="SAM" id="Phobius"/>
    </source>
</evidence>
<keyword evidence="1" id="KW-1133">Transmembrane helix</keyword>
<name>A0A1F5RD59_9BACT</name>
<feature type="chain" id="PRO_5009520698" description="DUF2207 domain-containing protein" evidence="2">
    <location>
        <begin position="22"/>
        <end position="542"/>
    </location>
</feature>
<keyword evidence="2" id="KW-0732">Signal</keyword>
<accession>A0A1F5RD59</accession>
<reference evidence="3 4" key="1">
    <citation type="journal article" date="2016" name="Nat. Commun.">
        <title>Thousands of microbial genomes shed light on interconnected biogeochemical processes in an aquifer system.</title>
        <authorList>
            <person name="Anantharaman K."/>
            <person name="Brown C.T."/>
            <person name="Hug L.A."/>
            <person name="Sharon I."/>
            <person name="Castelle C.J."/>
            <person name="Probst A.J."/>
            <person name="Thomas B.C."/>
            <person name="Singh A."/>
            <person name="Wilkins M.J."/>
            <person name="Karaoz U."/>
            <person name="Brodie E.L."/>
            <person name="Williams K.H."/>
            <person name="Hubbard S.S."/>
            <person name="Banfield J.F."/>
        </authorList>
    </citation>
    <scope>NUCLEOTIDE SEQUENCE [LARGE SCALE GENOMIC DNA]</scope>
</reference>
<feature type="transmembrane region" description="Helical" evidence="1">
    <location>
        <begin position="236"/>
        <end position="264"/>
    </location>
</feature>
<evidence type="ECO:0000313" key="3">
    <source>
        <dbReference type="EMBL" id="OGF11981.1"/>
    </source>
</evidence>
<dbReference type="AlphaFoldDB" id="A0A1F5RD59"/>
<keyword evidence="1" id="KW-0812">Transmembrane</keyword>
<comment type="caution">
    <text evidence="3">The sequence shown here is derived from an EMBL/GenBank/DDBJ whole genome shotgun (WGS) entry which is preliminary data.</text>
</comment>
<protein>
    <recommendedName>
        <fullName evidence="5">DUF2207 domain-containing protein</fullName>
    </recommendedName>
</protein>
<feature type="signal peptide" evidence="2">
    <location>
        <begin position="1"/>
        <end position="21"/>
    </location>
</feature>
<gene>
    <name evidence="3" type="ORF">A2024_03060</name>
</gene>
<sequence>MKIKITIFLLAIILAAGLAQAQDYGFTLPRNTSWLVITPAGQADLYYELTFVCDPGAHPIDIVDIGMPNGSYQLGGAMARIGQAELEDIRVSEYVKPYGVEVHLGPRTIRPGDSATLFFNIHLEKLLYRDSQDPDYVSFEFSPTWYGSKYVSGSTRLECNFSFPPGMSPDEPRYHQKQFTEAWLDTVENAVIYRWVLDGADPDRQYAFGASFPAKYVPKEAIEQPTPFWQKMIGGIAGFIFGIFKFFFSTIVFWIFGIAIFFGIRQQKTRRMKYLPPEVSIEGVGIKRGLTAPEAGIILEMPLDKVLSMVLFGLIKKEAVEVTDREPKLRIKILKPELAALPYEKSFLEALDKYGLPDEKKLREVAVKLIKGANDKMKGFSRKDTAAYYRGIINQAWKQVQDAQTPELKSQPLEDQFDWMMMDGDYQNRMTQHYGTGDVFLPRWWGRSGYGTRTGGGGTTTSGGPGVQMPKLPGADFANKVTTGAESMAAGLVGKLDSFTGGVTNKTNPVPVSSGGRSSGGGGCACACACAGCACACAGGGR</sequence>
<evidence type="ECO:0000256" key="2">
    <source>
        <dbReference type="SAM" id="SignalP"/>
    </source>
</evidence>
<keyword evidence="1" id="KW-0472">Membrane</keyword>
<evidence type="ECO:0000313" key="4">
    <source>
        <dbReference type="Proteomes" id="UP000177230"/>
    </source>
</evidence>
<dbReference type="Proteomes" id="UP000177230">
    <property type="component" value="Unassembled WGS sequence"/>
</dbReference>
<organism evidence="3 4">
    <name type="scientific">Candidatus Edwardsbacteria bacterium GWF2_54_11</name>
    <dbReference type="NCBI Taxonomy" id="1817851"/>
    <lineage>
        <taxon>Bacteria</taxon>
        <taxon>Candidatus Edwardsiibacteriota</taxon>
    </lineage>
</organism>